<proteinExistence type="predicted"/>
<keyword evidence="3" id="KW-1185">Reference proteome</keyword>
<evidence type="ECO:0000256" key="1">
    <source>
        <dbReference type="SAM" id="MobiDB-lite"/>
    </source>
</evidence>
<organism evidence="2 3">
    <name type="scientific">Blomia tropicalis</name>
    <name type="common">Mite</name>
    <dbReference type="NCBI Taxonomy" id="40697"/>
    <lineage>
        <taxon>Eukaryota</taxon>
        <taxon>Metazoa</taxon>
        <taxon>Ecdysozoa</taxon>
        <taxon>Arthropoda</taxon>
        <taxon>Chelicerata</taxon>
        <taxon>Arachnida</taxon>
        <taxon>Acari</taxon>
        <taxon>Acariformes</taxon>
        <taxon>Sarcoptiformes</taxon>
        <taxon>Astigmata</taxon>
        <taxon>Glycyphagoidea</taxon>
        <taxon>Echimyopodidae</taxon>
        <taxon>Blomia</taxon>
    </lineage>
</organism>
<sequence>MEIKRGKRECFRDLHWKRRDGSRQIGVSGGTRPCLVGRKMESGNGGSYEIRRRPKKKSGLEGSQADGRNDPMMEKGILRKETKCDFVQTSIVCPNQQNAHNKVQFVSSNTHAILLTEQPLKAKELQKFA</sequence>
<reference evidence="2" key="1">
    <citation type="submission" date="2022-12" db="EMBL/GenBank/DDBJ databases">
        <title>Genome assemblies of Blomia tropicalis.</title>
        <authorList>
            <person name="Cui Y."/>
        </authorList>
    </citation>
    <scope>NUCLEOTIDE SEQUENCE</scope>
    <source>
        <tissue evidence="2">Adult mites</tissue>
    </source>
</reference>
<gene>
    <name evidence="2" type="ORF">RDWZM_010586</name>
</gene>
<protein>
    <submittedName>
        <fullName evidence="2">Uncharacterized protein</fullName>
    </submittedName>
</protein>
<evidence type="ECO:0000313" key="3">
    <source>
        <dbReference type="Proteomes" id="UP001142055"/>
    </source>
</evidence>
<evidence type="ECO:0000313" key="2">
    <source>
        <dbReference type="EMBL" id="KAJ6216086.1"/>
    </source>
</evidence>
<feature type="region of interest" description="Disordered" evidence="1">
    <location>
        <begin position="25"/>
        <end position="73"/>
    </location>
</feature>
<dbReference type="Proteomes" id="UP001142055">
    <property type="component" value="Chromosome 4"/>
</dbReference>
<dbReference type="EMBL" id="JAPWDV010000004">
    <property type="protein sequence ID" value="KAJ6216086.1"/>
    <property type="molecule type" value="Genomic_DNA"/>
</dbReference>
<comment type="caution">
    <text evidence="2">The sequence shown here is derived from an EMBL/GenBank/DDBJ whole genome shotgun (WGS) entry which is preliminary data.</text>
</comment>
<accession>A0A9Q0RK91</accession>
<dbReference type="AlphaFoldDB" id="A0A9Q0RK91"/>
<name>A0A9Q0RK91_BLOTA</name>